<dbReference type="InterPro" id="IPR036116">
    <property type="entry name" value="FN3_sf"/>
</dbReference>
<dbReference type="Gene3D" id="2.60.40.10">
    <property type="entry name" value="Immunoglobulins"/>
    <property type="match status" value="1"/>
</dbReference>
<dbReference type="Proteomes" id="UP001159042">
    <property type="component" value="Unassembled WGS sequence"/>
</dbReference>
<sequence length="326" mass="36833">MMIMSTKYVITVVAALLVLFTLSNPIDAQACSPHAVRRVEVSAYHILFWEVHEEEKCNITQYLVSIYHTGEEVQYDFEVNTTFVDVSFLKSCERWTFRVIAVANGTKGSSHFLFSNVPLPIGANLSIAYVNYTYDDSTSKLHLNWDLSDLQFGSCRLRYRVTIEDDESTVVEDQYSDIKSLTLGHVAPPCTKYEIGVRAINLASPVIEGPLKITIHEIVPTKQIPPKLISVQSYATGFNLTWRLESKEVNACEVREFYLDGGRYFNVSVLYDDDGRERGDVEVNVHNLRSNSMYTMSASLMNSAGWSDPFPVAVQTMEFSSDVKID</sequence>
<accession>A0AAV8WG18</accession>
<name>A0AAV8WG18_9CUCU</name>
<feature type="signal peptide" evidence="1">
    <location>
        <begin position="1"/>
        <end position="28"/>
    </location>
</feature>
<keyword evidence="3" id="KW-1185">Reference proteome</keyword>
<evidence type="ECO:0008006" key="4">
    <source>
        <dbReference type="Google" id="ProtNLM"/>
    </source>
</evidence>
<evidence type="ECO:0000313" key="3">
    <source>
        <dbReference type="Proteomes" id="UP001159042"/>
    </source>
</evidence>
<proteinExistence type="predicted"/>
<dbReference type="InterPro" id="IPR013783">
    <property type="entry name" value="Ig-like_fold"/>
</dbReference>
<dbReference type="SUPFAM" id="SSF49265">
    <property type="entry name" value="Fibronectin type III"/>
    <property type="match status" value="1"/>
</dbReference>
<comment type="caution">
    <text evidence="2">The sequence shown here is derived from an EMBL/GenBank/DDBJ whole genome shotgun (WGS) entry which is preliminary data.</text>
</comment>
<protein>
    <recommendedName>
        <fullName evidence="4">Fibronectin type III domain protein</fullName>
    </recommendedName>
</protein>
<evidence type="ECO:0000313" key="2">
    <source>
        <dbReference type="EMBL" id="KAJ8925177.1"/>
    </source>
</evidence>
<feature type="chain" id="PRO_5044012506" description="Fibronectin type III domain protein" evidence="1">
    <location>
        <begin position="29"/>
        <end position="326"/>
    </location>
</feature>
<keyword evidence="1" id="KW-0732">Signal</keyword>
<dbReference type="EMBL" id="JANEYG010000002">
    <property type="protein sequence ID" value="KAJ8925177.1"/>
    <property type="molecule type" value="Genomic_DNA"/>
</dbReference>
<reference evidence="2 3" key="1">
    <citation type="journal article" date="2023" name="Insect Mol. Biol.">
        <title>Genome sequencing provides insights into the evolution of gene families encoding plant cell wall-degrading enzymes in longhorned beetles.</title>
        <authorList>
            <person name="Shin N.R."/>
            <person name="Okamura Y."/>
            <person name="Kirsch R."/>
            <person name="Pauchet Y."/>
        </authorList>
    </citation>
    <scope>NUCLEOTIDE SEQUENCE [LARGE SCALE GENOMIC DNA]</scope>
    <source>
        <strain evidence="2">EAD_L_NR</strain>
    </source>
</reference>
<evidence type="ECO:0000256" key="1">
    <source>
        <dbReference type="SAM" id="SignalP"/>
    </source>
</evidence>
<dbReference type="AlphaFoldDB" id="A0AAV8WG18"/>
<organism evidence="2 3">
    <name type="scientific">Exocentrus adspersus</name>
    <dbReference type="NCBI Taxonomy" id="1586481"/>
    <lineage>
        <taxon>Eukaryota</taxon>
        <taxon>Metazoa</taxon>
        <taxon>Ecdysozoa</taxon>
        <taxon>Arthropoda</taxon>
        <taxon>Hexapoda</taxon>
        <taxon>Insecta</taxon>
        <taxon>Pterygota</taxon>
        <taxon>Neoptera</taxon>
        <taxon>Endopterygota</taxon>
        <taxon>Coleoptera</taxon>
        <taxon>Polyphaga</taxon>
        <taxon>Cucujiformia</taxon>
        <taxon>Chrysomeloidea</taxon>
        <taxon>Cerambycidae</taxon>
        <taxon>Lamiinae</taxon>
        <taxon>Acanthocinini</taxon>
        <taxon>Exocentrus</taxon>
    </lineage>
</organism>
<gene>
    <name evidence="2" type="ORF">NQ315_001362</name>
</gene>